<feature type="transmembrane region" description="Helical" evidence="2">
    <location>
        <begin position="6"/>
        <end position="27"/>
    </location>
</feature>
<gene>
    <name evidence="3" type="ORF">M4486_07970</name>
</gene>
<evidence type="ECO:0000313" key="4">
    <source>
        <dbReference type="Proteomes" id="UP001055868"/>
    </source>
</evidence>
<evidence type="ECO:0000256" key="1">
    <source>
        <dbReference type="SAM" id="MobiDB-lite"/>
    </source>
</evidence>
<organism evidence="3 4">
    <name type="scientific">Brachybacterium kimchii</name>
    <dbReference type="NCBI Taxonomy" id="2942909"/>
    <lineage>
        <taxon>Bacteria</taxon>
        <taxon>Bacillati</taxon>
        <taxon>Actinomycetota</taxon>
        <taxon>Actinomycetes</taxon>
        <taxon>Micrococcales</taxon>
        <taxon>Dermabacteraceae</taxon>
        <taxon>Brachybacterium</taxon>
    </lineage>
</organism>
<evidence type="ECO:0000256" key="2">
    <source>
        <dbReference type="SAM" id="Phobius"/>
    </source>
</evidence>
<keyword evidence="2" id="KW-0472">Membrane</keyword>
<keyword evidence="4" id="KW-1185">Reference proteome</keyword>
<keyword evidence="2" id="KW-1133">Transmembrane helix</keyword>
<dbReference type="Proteomes" id="UP001055868">
    <property type="component" value="Chromosome"/>
</dbReference>
<feature type="region of interest" description="Disordered" evidence="1">
    <location>
        <begin position="34"/>
        <end position="79"/>
    </location>
</feature>
<reference evidence="3" key="1">
    <citation type="submission" date="2022-05" db="EMBL/GenBank/DDBJ databases">
        <title>Genomic analysis of Brachybacterium sp. CBA3104.</title>
        <authorList>
            <person name="Roh S.W."/>
            <person name="Kim Y.B."/>
            <person name="Kim Y."/>
        </authorList>
    </citation>
    <scope>NUCLEOTIDE SEQUENCE</scope>
    <source>
        <strain evidence="3">CBA3104</strain>
    </source>
</reference>
<dbReference type="RefSeq" id="WP_249480618.1">
    <property type="nucleotide sequence ID" value="NZ_CP097218.1"/>
</dbReference>
<evidence type="ECO:0000313" key="3">
    <source>
        <dbReference type="EMBL" id="UQN31204.1"/>
    </source>
</evidence>
<sequence>MTAVGPGVVLLLLVAAVVAVLMVLAALGKLDLSMPAPGADHEHRRPRRAAVRGPGRRWGVGRRRRRSAAASGEDASSDV</sequence>
<accession>A0ABY4NCK6</accession>
<proteinExistence type="predicted"/>
<protein>
    <submittedName>
        <fullName evidence="3">Uncharacterized protein</fullName>
    </submittedName>
</protein>
<keyword evidence="2" id="KW-0812">Transmembrane</keyword>
<name>A0ABY4NCK6_9MICO</name>
<dbReference type="EMBL" id="CP097218">
    <property type="protein sequence ID" value="UQN31204.1"/>
    <property type="molecule type" value="Genomic_DNA"/>
</dbReference>